<evidence type="ECO:0000313" key="2">
    <source>
        <dbReference type="Proteomes" id="UP000266841"/>
    </source>
</evidence>
<reference evidence="1 2" key="1">
    <citation type="journal article" date="2012" name="Genome Biol.">
        <title>Genome and low-iron response of an oceanic diatom adapted to chronic iron limitation.</title>
        <authorList>
            <person name="Lommer M."/>
            <person name="Specht M."/>
            <person name="Roy A.S."/>
            <person name="Kraemer L."/>
            <person name="Andreson R."/>
            <person name="Gutowska M.A."/>
            <person name="Wolf J."/>
            <person name="Bergner S.V."/>
            <person name="Schilhabel M.B."/>
            <person name="Klostermeier U.C."/>
            <person name="Beiko R.G."/>
            <person name="Rosenstiel P."/>
            <person name="Hippler M."/>
            <person name="Laroche J."/>
        </authorList>
    </citation>
    <scope>NUCLEOTIDE SEQUENCE [LARGE SCALE GENOMIC DNA]</scope>
    <source>
        <strain evidence="1 2">CCMP1005</strain>
    </source>
</reference>
<dbReference type="EMBL" id="AGNL01009903">
    <property type="protein sequence ID" value="EJK69550.1"/>
    <property type="molecule type" value="Genomic_DNA"/>
</dbReference>
<evidence type="ECO:0000313" key="1">
    <source>
        <dbReference type="EMBL" id="EJK69550.1"/>
    </source>
</evidence>
<dbReference type="AlphaFoldDB" id="K0SVU3"/>
<comment type="caution">
    <text evidence="1">The sequence shown here is derived from an EMBL/GenBank/DDBJ whole genome shotgun (WGS) entry which is preliminary data.</text>
</comment>
<keyword evidence="2" id="KW-1185">Reference proteome</keyword>
<organism evidence="1 2">
    <name type="scientific">Thalassiosira oceanica</name>
    <name type="common">Marine diatom</name>
    <dbReference type="NCBI Taxonomy" id="159749"/>
    <lineage>
        <taxon>Eukaryota</taxon>
        <taxon>Sar</taxon>
        <taxon>Stramenopiles</taxon>
        <taxon>Ochrophyta</taxon>
        <taxon>Bacillariophyta</taxon>
        <taxon>Coscinodiscophyceae</taxon>
        <taxon>Thalassiosirophycidae</taxon>
        <taxon>Thalassiosirales</taxon>
        <taxon>Thalassiosiraceae</taxon>
        <taxon>Thalassiosira</taxon>
    </lineage>
</organism>
<proteinExistence type="predicted"/>
<gene>
    <name evidence="1" type="ORF">THAOC_09179</name>
</gene>
<accession>K0SVU3</accession>
<protein>
    <submittedName>
        <fullName evidence="1">Uncharacterized protein</fullName>
    </submittedName>
</protein>
<dbReference type="Proteomes" id="UP000266841">
    <property type="component" value="Unassembled WGS sequence"/>
</dbReference>
<name>K0SVU3_THAOC</name>
<sequence>MGDRGTRNQAVIGMECQESSYPMMVHPRAAARDALQICRCALCPCPCSALDSRLSACTLSDSRALSELGPNAIGTVARASYQLEPKGPDQWNEMGVRPAETVNTYADADGHYLSKNLARQHILGAFALAPGGQHLKCLAVI</sequence>
<feature type="non-terminal residue" evidence="1">
    <location>
        <position position="141"/>
    </location>
</feature>